<dbReference type="CDD" id="cd13949">
    <property type="entry name" value="7tm_V1R_pheromone"/>
    <property type="match status" value="1"/>
</dbReference>
<dbReference type="FunFam" id="1.20.1070.10:FF:000033">
    <property type="entry name" value="Vomeronasal type-1 receptor"/>
    <property type="match status" value="1"/>
</dbReference>
<dbReference type="SUPFAM" id="SSF81321">
    <property type="entry name" value="Family A G protein-coupled receptor-like"/>
    <property type="match status" value="1"/>
</dbReference>
<dbReference type="GO" id="GO:0016503">
    <property type="term" value="F:pheromone receptor activity"/>
    <property type="evidence" value="ECO:0007669"/>
    <property type="project" value="InterPro"/>
</dbReference>
<keyword evidence="4 13" id="KW-1003">Cell membrane</keyword>
<comment type="subcellular location">
    <subcellularLocation>
        <location evidence="2 13">Cell membrane</location>
        <topology evidence="2 13">Multi-pass membrane protein</topology>
    </subcellularLocation>
</comment>
<comment type="function">
    <text evidence="1">Putative pheromone receptor.</text>
</comment>
<keyword evidence="8 13" id="KW-0297">G-protein coupled receptor</keyword>
<feature type="transmembrane region" description="Helical" evidence="13">
    <location>
        <begin position="6"/>
        <end position="33"/>
    </location>
</feature>
<dbReference type="PROSITE" id="PS51257">
    <property type="entry name" value="PROKAR_LIPOPROTEIN"/>
    <property type="match status" value="1"/>
</dbReference>
<reference evidence="15" key="3">
    <citation type="submission" date="2025-09" db="UniProtKB">
        <authorList>
            <consortium name="Ensembl"/>
        </authorList>
    </citation>
    <scope>IDENTIFICATION</scope>
    <source>
        <strain evidence="15">Thorbecke</strain>
    </source>
</reference>
<dbReference type="InParanoid" id="A0A5F9CAM9"/>
<evidence type="ECO:0000256" key="11">
    <source>
        <dbReference type="ARBA" id="ARBA00023180"/>
    </source>
</evidence>
<dbReference type="Gene3D" id="1.20.1070.10">
    <property type="entry name" value="Rhodopsin 7-helix transmembrane proteins"/>
    <property type="match status" value="1"/>
</dbReference>
<feature type="transmembrane region" description="Helical" evidence="13">
    <location>
        <begin position="236"/>
        <end position="259"/>
    </location>
</feature>
<dbReference type="GO" id="GO:0005886">
    <property type="term" value="C:plasma membrane"/>
    <property type="evidence" value="ECO:0007669"/>
    <property type="project" value="UniProtKB-SubCell"/>
</dbReference>
<evidence type="ECO:0000256" key="5">
    <source>
        <dbReference type="ARBA" id="ARBA00022507"/>
    </source>
</evidence>
<dbReference type="GeneTree" id="ENSGT00960000186612"/>
<evidence type="ECO:0000256" key="3">
    <source>
        <dbReference type="ARBA" id="ARBA00010663"/>
    </source>
</evidence>
<evidence type="ECO:0000256" key="10">
    <source>
        <dbReference type="ARBA" id="ARBA00023170"/>
    </source>
</evidence>
<evidence type="ECO:0000313" key="16">
    <source>
        <dbReference type="Proteomes" id="UP000001811"/>
    </source>
</evidence>
<evidence type="ECO:0000256" key="1">
    <source>
        <dbReference type="ARBA" id="ARBA00003878"/>
    </source>
</evidence>
<evidence type="ECO:0000256" key="4">
    <source>
        <dbReference type="ARBA" id="ARBA00022475"/>
    </source>
</evidence>
<comment type="similarity">
    <text evidence="3 13">Belongs to the G-protein coupled receptor 1 family.</text>
</comment>
<keyword evidence="9 13" id="KW-0472">Membrane</keyword>
<dbReference type="PaxDb" id="9986-ENSOCUP00000019482"/>
<evidence type="ECO:0000256" key="13">
    <source>
        <dbReference type="RuleBase" id="RU364061"/>
    </source>
</evidence>
<keyword evidence="12 13" id="KW-0807">Transducer</keyword>
<dbReference type="InterPro" id="IPR017452">
    <property type="entry name" value="GPCR_Rhodpsn_7TM"/>
</dbReference>
<evidence type="ECO:0000256" key="8">
    <source>
        <dbReference type="ARBA" id="ARBA00023040"/>
    </source>
</evidence>
<dbReference type="Proteomes" id="UP000001811">
    <property type="component" value="Unplaced"/>
</dbReference>
<name>A0A5F9CAM9_RABIT</name>
<evidence type="ECO:0000256" key="9">
    <source>
        <dbReference type="ARBA" id="ARBA00023136"/>
    </source>
</evidence>
<dbReference type="Ensembl" id="ENSOCUT00000046208.1">
    <property type="protein sequence ID" value="ENSOCUP00000030790.1"/>
    <property type="gene ID" value="ENSOCUG00000030178.1"/>
</dbReference>
<accession>A0A5F9CAM9</accession>
<feature type="transmembrane region" description="Helical" evidence="13">
    <location>
        <begin position="265"/>
        <end position="287"/>
    </location>
</feature>
<reference evidence="15" key="2">
    <citation type="submission" date="2025-08" db="UniProtKB">
        <authorList>
            <consortium name="Ensembl"/>
        </authorList>
    </citation>
    <scope>IDENTIFICATION</scope>
    <source>
        <strain evidence="15">Thorbecke</strain>
    </source>
</reference>
<dbReference type="AlphaFoldDB" id="A0A5F9CAM9"/>
<protein>
    <recommendedName>
        <fullName evidence="13">Vomeronasal type-1 receptor</fullName>
    </recommendedName>
</protein>
<keyword evidence="5 13" id="KW-0589">Pheromone response</keyword>
<evidence type="ECO:0000256" key="6">
    <source>
        <dbReference type="ARBA" id="ARBA00022692"/>
    </source>
</evidence>
<gene>
    <name evidence="15" type="primary">ORYCUNV1R1652</name>
</gene>
<proteinExistence type="inferred from homology"/>
<feature type="transmembrane region" description="Helical" evidence="13">
    <location>
        <begin position="190"/>
        <end position="208"/>
    </location>
</feature>
<dbReference type="GO" id="GO:0019236">
    <property type="term" value="P:response to pheromone"/>
    <property type="evidence" value="ECO:0007669"/>
    <property type="project" value="UniProtKB-KW"/>
</dbReference>
<dbReference type="PROSITE" id="PS50262">
    <property type="entry name" value="G_PROTEIN_RECEP_F1_2"/>
    <property type="match status" value="1"/>
</dbReference>
<evidence type="ECO:0000259" key="14">
    <source>
        <dbReference type="PROSITE" id="PS50262"/>
    </source>
</evidence>
<keyword evidence="16" id="KW-1185">Reference proteome</keyword>
<sequence>MPSRALTMGIIFVSQTGVGFLGNILLLLCYGFLSCTGRGIKHMDLILHNLIVANCLVLLSRGIPQTMAAFGLKYFMDDFGCKLVLYVHRVARGASLSATSLLSGFQAITISLSSPQWMELKVKALKSIRLSILLCWTLHLLVNSIVPMYITAMRESNNNTEKRDLVFCSGLVIDKSISLLYSMMFSFIDVLYLVLMIWASGCMLIILYRHKQKVLHIHSKSLSPKCSPETRATHSILMLVSTFFCCYALSSFFTFYMTLFDKPSWWLVNTSVLMGSSFPCVSPFVLISRDPRVSRLWYTCGTKINDFHKQVIA</sequence>
<dbReference type="InterPro" id="IPR004072">
    <property type="entry name" value="Vmron_rcpt_1"/>
</dbReference>
<keyword evidence="10 13" id="KW-0675">Receptor</keyword>
<evidence type="ECO:0000313" key="15">
    <source>
        <dbReference type="Ensembl" id="ENSOCUP00000030790.1"/>
    </source>
</evidence>
<feature type="domain" description="G-protein coupled receptors family 1 profile" evidence="14">
    <location>
        <begin position="22"/>
        <end position="286"/>
    </location>
</feature>
<dbReference type="Pfam" id="PF03402">
    <property type="entry name" value="V1R"/>
    <property type="match status" value="1"/>
</dbReference>
<evidence type="ECO:0000256" key="12">
    <source>
        <dbReference type="ARBA" id="ARBA00023224"/>
    </source>
</evidence>
<feature type="transmembrane region" description="Helical" evidence="13">
    <location>
        <begin position="128"/>
        <end position="152"/>
    </location>
</feature>
<reference evidence="15 16" key="1">
    <citation type="journal article" date="2011" name="Nature">
        <title>A high-resolution map of human evolutionary constraint using 29 mammals.</title>
        <authorList>
            <person name="Lindblad-Toh K."/>
            <person name="Garber M."/>
            <person name="Zuk O."/>
            <person name="Lin M.F."/>
            <person name="Parker B.J."/>
            <person name="Washietl S."/>
            <person name="Kheradpour P."/>
            <person name="Ernst J."/>
            <person name="Jordan G."/>
            <person name="Mauceli E."/>
            <person name="Ward L.D."/>
            <person name="Lowe C.B."/>
            <person name="Holloway A.K."/>
            <person name="Clamp M."/>
            <person name="Gnerre S."/>
            <person name="Alfoldi J."/>
            <person name="Beal K."/>
            <person name="Chang J."/>
            <person name="Clawson H."/>
            <person name="Cuff J."/>
            <person name="Di Palma F."/>
            <person name="Fitzgerald S."/>
            <person name="Flicek P."/>
            <person name="Guttman M."/>
            <person name="Hubisz M.J."/>
            <person name="Jaffe D.B."/>
            <person name="Jungreis I."/>
            <person name="Kent W.J."/>
            <person name="Kostka D."/>
            <person name="Lara M."/>
            <person name="Martins A.L."/>
            <person name="Massingham T."/>
            <person name="Moltke I."/>
            <person name="Raney B.J."/>
            <person name="Rasmussen M.D."/>
            <person name="Robinson J."/>
            <person name="Stark A."/>
            <person name="Vilella A.J."/>
            <person name="Wen J."/>
            <person name="Xie X."/>
            <person name="Zody M.C."/>
            <person name="Baldwin J."/>
            <person name="Bloom T."/>
            <person name="Chin C.W."/>
            <person name="Heiman D."/>
            <person name="Nicol R."/>
            <person name="Nusbaum C."/>
            <person name="Young S."/>
            <person name="Wilkinson J."/>
            <person name="Worley K.C."/>
            <person name="Kovar C.L."/>
            <person name="Muzny D.M."/>
            <person name="Gibbs R.A."/>
            <person name="Cree A."/>
            <person name="Dihn H.H."/>
            <person name="Fowler G."/>
            <person name="Jhangiani S."/>
            <person name="Joshi V."/>
            <person name="Lee S."/>
            <person name="Lewis L.R."/>
            <person name="Nazareth L.V."/>
            <person name="Okwuonu G."/>
            <person name="Santibanez J."/>
            <person name="Warren W.C."/>
            <person name="Mardis E.R."/>
            <person name="Weinstock G.M."/>
            <person name="Wilson R.K."/>
            <person name="Delehaunty K."/>
            <person name="Dooling D."/>
            <person name="Fronik C."/>
            <person name="Fulton L."/>
            <person name="Fulton B."/>
            <person name="Graves T."/>
            <person name="Minx P."/>
            <person name="Sodergren E."/>
            <person name="Birney E."/>
            <person name="Margulies E.H."/>
            <person name="Herrero J."/>
            <person name="Green E.D."/>
            <person name="Haussler D."/>
            <person name="Siepel A."/>
            <person name="Goldman N."/>
            <person name="Pollard K.S."/>
            <person name="Pedersen J.S."/>
            <person name="Lander E.S."/>
            <person name="Kellis M."/>
        </authorList>
    </citation>
    <scope>NUCLEOTIDE SEQUENCE [LARGE SCALE GENOMIC DNA]</scope>
    <source>
        <strain evidence="16">Thorbecke</strain>
    </source>
</reference>
<evidence type="ECO:0000256" key="2">
    <source>
        <dbReference type="ARBA" id="ARBA00004651"/>
    </source>
</evidence>
<keyword evidence="11" id="KW-0325">Glycoprotein</keyword>
<keyword evidence="7 13" id="KW-1133">Transmembrane helix</keyword>
<dbReference type="PRINTS" id="PR01534">
    <property type="entry name" value="VOMERONASL1R"/>
</dbReference>
<dbReference type="PANTHER" id="PTHR24062">
    <property type="entry name" value="VOMERONASAL TYPE-1 RECEPTOR"/>
    <property type="match status" value="1"/>
</dbReference>
<dbReference type="GO" id="GO:0007606">
    <property type="term" value="P:sensory perception of chemical stimulus"/>
    <property type="evidence" value="ECO:0007669"/>
    <property type="project" value="UniProtKB-ARBA"/>
</dbReference>
<keyword evidence="6 13" id="KW-0812">Transmembrane</keyword>
<organism evidence="15 16">
    <name type="scientific">Oryctolagus cuniculus</name>
    <name type="common">Rabbit</name>
    <dbReference type="NCBI Taxonomy" id="9986"/>
    <lineage>
        <taxon>Eukaryota</taxon>
        <taxon>Metazoa</taxon>
        <taxon>Chordata</taxon>
        <taxon>Craniata</taxon>
        <taxon>Vertebrata</taxon>
        <taxon>Euteleostomi</taxon>
        <taxon>Mammalia</taxon>
        <taxon>Eutheria</taxon>
        <taxon>Euarchontoglires</taxon>
        <taxon>Glires</taxon>
        <taxon>Lagomorpha</taxon>
        <taxon>Leporidae</taxon>
        <taxon>Oryctolagus</taxon>
    </lineage>
</organism>
<evidence type="ECO:0000256" key="7">
    <source>
        <dbReference type="ARBA" id="ARBA00022989"/>
    </source>
</evidence>